<keyword evidence="2" id="KW-0808">Transferase</keyword>
<dbReference type="SUPFAM" id="SSF53335">
    <property type="entry name" value="S-adenosyl-L-methionine-dependent methyltransferases"/>
    <property type="match status" value="1"/>
</dbReference>
<dbReference type="GO" id="GO:0032259">
    <property type="term" value="P:methylation"/>
    <property type="evidence" value="ECO:0007669"/>
    <property type="project" value="UniProtKB-KW"/>
</dbReference>
<dbReference type="Pfam" id="PF13649">
    <property type="entry name" value="Methyltransf_25"/>
    <property type="match status" value="1"/>
</dbReference>
<proteinExistence type="predicted"/>
<reference evidence="3" key="1">
    <citation type="submission" date="2023-07" db="EMBL/GenBank/DDBJ databases">
        <title>Defluviimonas sediminis sp. nov., isolated from mangrove sediment.</title>
        <authorList>
            <person name="Liu L."/>
            <person name="Li J."/>
            <person name="Huang Y."/>
            <person name="Pan J."/>
            <person name="Li M."/>
        </authorList>
    </citation>
    <scope>NUCLEOTIDE SEQUENCE [LARGE SCALE GENOMIC DNA]</scope>
    <source>
        <strain evidence="3">FT324</strain>
    </source>
</reference>
<dbReference type="GO" id="GO:0008168">
    <property type="term" value="F:methyltransferase activity"/>
    <property type="evidence" value="ECO:0007669"/>
    <property type="project" value="UniProtKB-KW"/>
</dbReference>
<dbReference type="InterPro" id="IPR041698">
    <property type="entry name" value="Methyltransf_25"/>
</dbReference>
<dbReference type="CDD" id="cd02440">
    <property type="entry name" value="AdoMet_MTases"/>
    <property type="match status" value="1"/>
</dbReference>
<feature type="domain" description="Methyltransferase" evidence="1">
    <location>
        <begin position="44"/>
        <end position="138"/>
    </location>
</feature>
<comment type="caution">
    <text evidence="2">The sequence shown here is derived from an EMBL/GenBank/DDBJ whole genome shotgun (WGS) entry which is preliminary data.</text>
</comment>
<organism evidence="2 3">
    <name type="scientific">Albidovulum sediminis</name>
    <dbReference type="NCBI Taxonomy" id="3066345"/>
    <lineage>
        <taxon>Bacteria</taxon>
        <taxon>Pseudomonadati</taxon>
        <taxon>Pseudomonadota</taxon>
        <taxon>Alphaproteobacteria</taxon>
        <taxon>Rhodobacterales</taxon>
        <taxon>Paracoccaceae</taxon>
        <taxon>Albidovulum</taxon>
    </lineage>
</organism>
<dbReference type="Proteomes" id="UP001205601">
    <property type="component" value="Unassembled WGS sequence"/>
</dbReference>
<dbReference type="EMBL" id="JAOCQF010000001">
    <property type="protein sequence ID" value="MCT8328926.1"/>
    <property type="molecule type" value="Genomic_DNA"/>
</dbReference>
<evidence type="ECO:0000259" key="1">
    <source>
        <dbReference type="Pfam" id="PF13649"/>
    </source>
</evidence>
<protein>
    <submittedName>
        <fullName evidence="2">Methyltransferase type 12</fullName>
    </submittedName>
</protein>
<name>A0ABT2NJ22_9RHOB</name>
<dbReference type="RefSeq" id="WP_261494351.1">
    <property type="nucleotide sequence ID" value="NZ_JAOCQF010000001.1"/>
</dbReference>
<dbReference type="Gene3D" id="3.40.50.150">
    <property type="entry name" value="Vaccinia Virus protein VP39"/>
    <property type="match status" value="1"/>
</dbReference>
<evidence type="ECO:0000313" key="2">
    <source>
        <dbReference type="EMBL" id="MCT8328926.1"/>
    </source>
</evidence>
<keyword evidence="2" id="KW-0489">Methyltransferase</keyword>
<sequence>MPGDLPLFLAQLLRNPREISAVVPSSRMLAAAMAESLGPLDGPVAEFGPGTGRITRGLLDRGVVPADLTLYEMNAVFSERLQREFPGVRVLNRPAQQAAEDHRGTLAAVVSGLPLLSIPEPVHREILAAAFAALRPGGRFVQFTYGPKPPVREDVRDTLGLVATPGLRVWGNLPPARVYIYRRAAEFCAAPQGDHAFRI</sequence>
<dbReference type="InterPro" id="IPR029063">
    <property type="entry name" value="SAM-dependent_MTases_sf"/>
</dbReference>
<evidence type="ECO:0000313" key="3">
    <source>
        <dbReference type="Proteomes" id="UP001205601"/>
    </source>
</evidence>
<accession>A0ABT2NJ22</accession>
<gene>
    <name evidence="2" type="ORF">N5I32_05280</name>
</gene>
<keyword evidence="3" id="KW-1185">Reference proteome</keyword>